<accession>A0ABV7AIA9</accession>
<dbReference type="Proteomes" id="UP001595443">
    <property type="component" value="Unassembled WGS sequence"/>
</dbReference>
<feature type="chain" id="PRO_5046005380" evidence="4">
    <location>
        <begin position="30"/>
        <end position="263"/>
    </location>
</feature>
<proteinExistence type="inferred from homology"/>
<evidence type="ECO:0000256" key="3">
    <source>
        <dbReference type="ARBA" id="ARBA00022729"/>
    </source>
</evidence>
<dbReference type="Gene3D" id="3.40.190.10">
    <property type="entry name" value="Periplasmic binding protein-like II"/>
    <property type="match status" value="2"/>
</dbReference>
<dbReference type="PANTHER" id="PTHR30632">
    <property type="entry name" value="MOLYBDATE-BINDING PERIPLASMIC PROTEIN"/>
    <property type="match status" value="1"/>
</dbReference>
<keyword evidence="2" id="KW-0479">Metal-binding</keyword>
<dbReference type="Pfam" id="PF13531">
    <property type="entry name" value="SBP_bac_11"/>
    <property type="match status" value="1"/>
</dbReference>
<evidence type="ECO:0000256" key="4">
    <source>
        <dbReference type="SAM" id="SignalP"/>
    </source>
</evidence>
<comment type="caution">
    <text evidence="5">The sequence shown here is derived from an EMBL/GenBank/DDBJ whole genome shotgun (WGS) entry which is preliminary data.</text>
</comment>
<organism evidence="5 6">
    <name type="scientific">Acidimangrovimonas pyrenivorans</name>
    <dbReference type="NCBI Taxonomy" id="2030798"/>
    <lineage>
        <taxon>Bacteria</taxon>
        <taxon>Pseudomonadati</taxon>
        <taxon>Pseudomonadota</taxon>
        <taxon>Alphaproteobacteria</taxon>
        <taxon>Rhodobacterales</taxon>
        <taxon>Paracoccaceae</taxon>
        <taxon>Acidimangrovimonas</taxon>
    </lineage>
</organism>
<sequence length="263" mass="27157">MSLARFLRGAVLAPALFSAVLAAPLPAAAADVVVFAAASMKNALDDFAARWQAETGDKVTVSYAGSGKLAQQILQGAPADVYVSANVGWMDEVEKAGLIARDGRKDILGNSLVLIAHGATTEPVDIHSGFDLADRLGDHKLAMALVNSVPAGKYGKAALTSLGIWGAVEPKVAQADNVRAALALVSTGEAPYGIVYSTDAEADKGVSVAGTFPADSHPPIIYPAALLKDAADPADRAFYDALSSDMAAKVFKTYGFTVLPRGE</sequence>
<dbReference type="InterPro" id="IPR050682">
    <property type="entry name" value="ModA/WtpA"/>
</dbReference>
<keyword evidence="3 4" id="KW-0732">Signal</keyword>
<dbReference type="PIRSF" id="PIRSF004846">
    <property type="entry name" value="ModA"/>
    <property type="match status" value="1"/>
</dbReference>
<keyword evidence="6" id="KW-1185">Reference proteome</keyword>
<dbReference type="EMBL" id="JBHRSK010000010">
    <property type="protein sequence ID" value="MFC2969144.1"/>
    <property type="molecule type" value="Genomic_DNA"/>
</dbReference>
<comment type="similarity">
    <text evidence="1">Belongs to the bacterial solute-binding protein ModA family.</text>
</comment>
<gene>
    <name evidence="5" type="primary">modA</name>
    <name evidence="5" type="ORF">ACFOES_13650</name>
</gene>
<dbReference type="InterPro" id="IPR005950">
    <property type="entry name" value="ModA"/>
</dbReference>
<reference evidence="6" key="1">
    <citation type="journal article" date="2019" name="Int. J. Syst. Evol. Microbiol.">
        <title>The Global Catalogue of Microorganisms (GCM) 10K type strain sequencing project: providing services to taxonomists for standard genome sequencing and annotation.</title>
        <authorList>
            <consortium name="The Broad Institute Genomics Platform"/>
            <consortium name="The Broad Institute Genome Sequencing Center for Infectious Disease"/>
            <person name="Wu L."/>
            <person name="Ma J."/>
        </authorList>
    </citation>
    <scope>NUCLEOTIDE SEQUENCE [LARGE SCALE GENOMIC DNA]</scope>
    <source>
        <strain evidence="6">KCTC 62192</strain>
    </source>
</reference>
<evidence type="ECO:0000313" key="5">
    <source>
        <dbReference type="EMBL" id="MFC2969144.1"/>
    </source>
</evidence>
<name>A0ABV7AIA9_9RHOB</name>
<evidence type="ECO:0000256" key="2">
    <source>
        <dbReference type="ARBA" id="ARBA00022723"/>
    </source>
</evidence>
<protein>
    <submittedName>
        <fullName evidence="5">Molybdate ABC transporter substrate-binding protein</fullName>
    </submittedName>
</protein>
<dbReference type="SUPFAM" id="SSF53850">
    <property type="entry name" value="Periplasmic binding protein-like II"/>
    <property type="match status" value="1"/>
</dbReference>
<dbReference type="RefSeq" id="WP_377833850.1">
    <property type="nucleotide sequence ID" value="NZ_JBHRSK010000010.1"/>
</dbReference>
<evidence type="ECO:0000256" key="1">
    <source>
        <dbReference type="ARBA" id="ARBA00009175"/>
    </source>
</evidence>
<feature type="signal peptide" evidence="4">
    <location>
        <begin position="1"/>
        <end position="29"/>
    </location>
</feature>
<dbReference type="NCBIfam" id="TIGR01256">
    <property type="entry name" value="modA"/>
    <property type="match status" value="1"/>
</dbReference>
<dbReference type="PANTHER" id="PTHR30632:SF17">
    <property type="entry name" value="MOLYBDATE-BINDING PROTEIN MODA"/>
    <property type="match status" value="1"/>
</dbReference>
<evidence type="ECO:0000313" key="6">
    <source>
        <dbReference type="Proteomes" id="UP001595443"/>
    </source>
</evidence>